<accession>A0A251TKL6</accession>
<proteinExistence type="predicted"/>
<feature type="region of interest" description="Disordered" evidence="1">
    <location>
        <begin position="40"/>
        <end position="61"/>
    </location>
</feature>
<sequence length="61" mass="6754">MLVSLSKPYSFHSAALSSSLCNPNLLHSTLIFLGSPSHSLSLSNREEDSNRIHKSQNELTR</sequence>
<dbReference type="EMBL" id="CM007899">
    <property type="protein sequence ID" value="OTG11126.1"/>
    <property type="molecule type" value="Genomic_DNA"/>
</dbReference>
<protein>
    <submittedName>
        <fullName evidence="2">Uncharacterized protein</fullName>
    </submittedName>
</protein>
<gene>
    <name evidence="2" type="ORF">HannXRQ_Chr10g0295331</name>
</gene>
<evidence type="ECO:0000256" key="1">
    <source>
        <dbReference type="SAM" id="MobiDB-lite"/>
    </source>
</evidence>
<reference evidence="3" key="1">
    <citation type="journal article" date="2017" name="Nature">
        <title>The sunflower genome provides insights into oil metabolism, flowering and Asterid evolution.</title>
        <authorList>
            <person name="Badouin H."/>
            <person name="Gouzy J."/>
            <person name="Grassa C.J."/>
            <person name="Murat F."/>
            <person name="Staton S.E."/>
            <person name="Cottret L."/>
            <person name="Lelandais-Briere C."/>
            <person name="Owens G.L."/>
            <person name="Carrere S."/>
            <person name="Mayjonade B."/>
            <person name="Legrand L."/>
            <person name="Gill N."/>
            <person name="Kane N.C."/>
            <person name="Bowers J.E."/>
            <person name="Hubner S."/>
            <person name="Bellec A."/>
            <person name="Berard A."/>
            <person name="Berges H."/>
            <person name="Blanchet N."/>
            <person name="Boniface M.C."/>
            <person name="Brunel D."/>
            <person name="Catrice O."/>
            <person name="Chaidir N."/>
            <person name="Claudel C."/>
            <person name="Donnadieu C."/>
            <person name="Faraut T."/>
            <person name="Fievet G."/>
            <person name="Helmstetter N."/>
            <person name="King M."/>
            <person name="Knapp S.J."/>
            <person name="Lai Z."/>
            <person name="Le Paslier M.C."/>
            <person name="Lippi Y."/>
            <person name="Lorenzon L."/>
            <person name="Mandel J.R."/>
            <person name="Marage G."/>
            <person name="Marchand G."/>
            <person name="Marquand E."/>
            <person name="Bret-Mestries E."/>
            <person name="Morien E."/>
            <person name="Nambeesan S."/>
            <person name="Nguyen T."/>
            <person name="Pegot-Espagnet P."/>
            <person name="Pouilly N."/>
            <person name="Raftis F."/>
            <person name="Sallet E."/>
            <person name="Schiex T."/>
            <person name="Thomas J."/>
            <person name="Vandecasteele C."/>
            <person name="Vares D."/>
            <person name="Vear F."/>
            <person name="Vautrin S."/>
            <person name="Crespi M."/>
            <person name="Mangin B."/>
            <person name="Burke J.M."/>
            <person name="Salse J."/>
            <person name="Munos S."/>
            <person name="Vincourt P."/>
            <person name="Rieseberg L.H."/>
            <person name="Langlade N.B."/>
        </authorList>
    </citation>
    <scope>NUCLEOTIDE SEQUENCE [LARGE SCALE GENOMIC DNA]</scope>
    <source>
        <strain evidence="3">cv. SF193</strain>
    </source>
</reference>
<dbReference type="Proteomes" id="UP000215914">
    <property type="component" value="Chromosome 10"/>
</dbReference>
<keyword evidence="3" id="KW-1185">Reference proteome</keyword>
<evidence type="ECO:0000313" key="2">
    <source>
        <dbReference type="EMBL" id="OTG11126.1"/>
    </source>
</evidence>
<organism evidence="2 3">
    <name type="scientific">Helianthus annuus</name>
    <name type="common">Common sunflower</name>
    <dbReference type="NCBI Taxonomy" id="4232"/>
    <lineage>
        <taxon>Eukaryota</taxon>
        <taxon>Viridiplantae</taxon>
        <taxon>Streptophyta</taxon>
        <taxon>Embryophyta</taxon>
        <taxon>Tracheophyta</taxon>
        <taxon>Spermatophyta</taxon>
        <taxon>Magnoliopsida</taxon>
        <taxon>eudicotyledons</taxon>
        <taxon>Gunneridae</taxon>
        <taxon>Pentapetalae</taxon>
        <taxon>asterids</taxon>
        <taxon>campanulids</taxon>
        <taxon>Asterales</taxon>
        <taxon>Asteraceae</taxon>
        <taxon>Asteroideae</taxon>
        <taxon>Heliantheae alliance</taxon>
        <taxon>Heliantheae</taxon>
        <taxon>Helianthus</taxon>
    </lineage>
</organism>
<dbReference type="InParanoid" id="A0A251TKL6"/>
<dbReference type="AlphaFoldDB" id="A0A251TKL6"/>
<name>A0A251TKL6_HELAN</name>
<evidence type="ECO:0000313" key="3">
    <source>
        <dbReference type="Proteomes" id="UP000215914"/>
    </source>
</evidence>